<evidence type="ECO:0000259" key="9">
    <source>
        <dbReference type="Pfam" id="PF01850"/>
    </source>
</evidence>
<dbReference type="InterPro" id="IPR050556">
    <property type="entry name" value="Type_II_TA_system_RNase"/>
</dbReference>
<dbReference type="InterPro" id="IPR002716">
    <property type="entry name" value="PIN_dom"/>
</dbReference>
<gene>
    <name evidence="8" type="primary">vapC</name>
    <name evidence="10" type="ORF">FLP30_12925</name>
</gene>
<organism evidence="10 11">
    <name type="scientific">Acetobacter vaccinii</name>
    <dbReference type="NCBI Taxonomy" id="2592655"/>
    <lineage>
        <taxon>Bacteria</taxon>
        <taxon>Pseudomonadati</taxon>
        <taxon>Pseudomonadota</taxon>
        <taxon>Alphaproteobacteria</taxon>
        <taxon>Acetobacterales</taxon>
        <taxon>Acetobacteraceae</taxon>
        <taxon>Acetobacter</taxon>
    </lineage>
</organism>
<comment type="function">
    <text evidence="8">Toxic component of a toxin-antitoxin (TA) system. An RNase.</text>
</comment>
<dbReference type="Gene3D" id="3.40.50.1010">
    <property type="entry name" value="5'-nuclease"/>
    <property type="match status" value="1"/>
</dbReference>
<proteinExistence type="inferred from homology"/>
<dbReference type="RefSeq" id="WP_149280438.1">
    <property type="nucleotide sequence ID" value="NZ_CP043507.1"/>
</dbReference>
<evidence type="ECO:0000256" key="8">
    <source>
        <dbReference type="HAMAP-Rule" id="MF_00265"/>
    </source>
</evidence>
<evidence type="ECO:0000256" key="1">
    <source>
        <dbReference type="ARBA" id="ARBA00001946"/>
    </source>
</evidence>
<keyword evidence="8" id="KW-0800">Toxin</keyword>
<dbReference type="GO" id="GO:0004540">
    <property type="term" value="F:RNA nuclease activity"/>
    <property type="evidence" value="ECO:0007669"/>
    <property type="project" value="InterPro"/>
</dbReference>
<dbReference type="HAMAP" id="MF_00265">
    <property type="entry name" value="VapC_Nob1"/>
    <property type="match status" value="1"/>
</dbReference>
<dbReference type="EC" id="3.1.-.-" evidence="8"/>
<keyword evidence="10" id="KW-0614">Plasmid</keyword>
<dbReference type="GO" id="GO:0090729">
    <property type="term" value="F:toxin activity"/>
    <property type="evidence" value="ECO:0007669"/>
    <property type="project" value="UniProtKB-KW"/>
</dbReference>
<feature type="binding site" evidence="8">
    <location>
        <position position="104"/>
    </location>
    <ligand>
        <name>Mg(2+)</name>
        <dbReference type="ChEBI" id="CHEBI:18420"/>
    </ligand>
</feature>
<dbReference type="EMBL" id="CP043507">
    <property type="protein sequence ID" value="QEO18781.1"/>
    <property type="molecule type" value="Genomic_DNA"/>
</dbReference>
<evidence type="ECO:0000256" key="7">
    <source>
        <dbReference type="ARBA" id="ARBA00038093"/>
    </source>
</evidence>
<geneLocation type="plasmid" evidence="10">
    <name>unnamed1</name>
</geneLocation>
<sequence length="142" mass="15906">MLVLDTNVVSELRKVRSGKADPAVAHWADSVAAGSLYLCAITVMELEVGILRVERRDARQGEMLRHWMDHHVMPAFRDRILPVDTAVALRCARLHVPDPRAERDTLIAATALVHGMTVVTRNSDDFRFTGVPLLNPWLFLEG</sequence>
<dbReference type="PANTHER" id="PTHR33653:SF1">
    <property type="entry name" value="RIBONUCLEASE VAPC2"/>
    <property type="match status" value="1"/>
</dbReference>
<evidence type="ECO:0000313" key="10">
    <source>
        <dbReference type="EMBL" id="QEO18781.1"/>
    </source>
</evidence>
<dbReference type="GO" id="GO:0016787">
    <property type="term" value="F:hydrolase activity"/>
    <property type="evidence" value="ECO:0007669"/>
    <property type="project" value="UniProtKB-KW"/>
</dbReference>
<protein>
    <recommendedName>
        <fullName evidence="8">Ribonuclease VapC</fullName>
        <shortName evidence="8">RNase VapC</shortName>
        <ecNumber evidence="8">3.1.-.-</ecNumber>
    </recommendedName>
    <alternativeName>
        <fullName evidence="8">Toxin VapC</fullName>
    </alternativeName>
</protein>
<keyword evidence="6 8" id="KW-0460">Magnesium</keyword>
<name>A0A5C1YRV6_9PROT</name>
<keyword evidence="4 8" id="KW-0479">Metal-binding</keyword>
<comment type="cofactor">
    <cofactor evidence="1 8">
        <name>Mg(2+)</name>
        <dbReference type="ChEBI" id="CHEBI:18420"/>
    </cofactor>
</comment>
<dbReference type="KEGG" id="acek:FLP30_12925"/>
<dbReference type="OrthoDB" id="7188375at2"/>
<dbReference type="Pfam" id="PF01850">
    <property type="entry name" value="PIN"/>
    <property type="match status" value="1"/>
</dbReference>
<keyword evidence="3 8" id="KW-0540">Nuclease</keyword>
<feature type="domain" description="PIN" evidence="9">
    <location>
        <begin position="3"/>
        <end position="126"/>
    </location>
</feature>
<keyword evidence="11" id="KW-1185">Reference proteome</keyword>
<keyword evidence="5 8" id="KW-0378">Hydrolase</keyword>
<evidence type="ECO:0000256" key="4">
    <source>
        <dbReference type="ARBA" id="ARBA00022723"/>
    </source>
</evidence>
<dbReference type="InterPro" id="IPR029060">
    <property type="entry name" value="PIN-like_dom_sf"/>
</dbReference>
<dbReference type="Proteomes" id="UP000324536">
    <property type="component" value="Plasmid unnamed1"/>
</dbReference>
<comment type="similarity">
    <text evidence="7 8">Belongs to the PINc/VapC protein family.</text>
</comment>
<keyword evidence="2 8" id="KW-1277">Toxin-antitoxin system</keyword>
<evidence type="ECO:0000256" key="5">
    <source>
        <dbReference type="ARBA" id="ARBA00022801"/>
    </source>
</evidence>
<evidence type="ECO:0000256" key="3">
    <source>
        <dbReference type="ARBA" id="ARBA00022722"/>
    </source>
</evidence>
<evidence type="ECO:0000313" key="11">
    <source>
        <dbReference type="Proteomes" id="UP000324536"/>
    </source>
</evidence>
<dbReference type="PANTHER" id="PTHR33653">
    <property type="entry name" value="RIBONUCLEASE VAPC2"/>
    <property type="match status" value="1"/>
</dbReference>
<evidence type="ECO:0000256" key="6">
    <source>
        <dbReference type="ARBA" id="ARBA00022842"/>
    </source>
</evidence>
<dbReference type="InterPro" id="IPR022907">
    <property type="entry name" value="VapC_family"/>
</dbReference>
<dbReference type="CDD" id="cd18746">
    <property type="entry name" value="PIN_VapC4-5_FitB-like"/>
    <property type="match status" value="1"/>
</dbReference>
<dbReference type="SUPFAM" id="SSF88723">
    <property type="entry name" value="PIN domain-like"/>
    <property type="match status" value="1"/>
</dbReference>
<dbReference type="GO" id="GO:0000287">
    <property type="term" value="F:magnesium ion binding"/>
    <property type="evidence" value="ECO:0007669"/>
    <property type="project" value="UniProtKB-UniRule"/>
</dbReference>
<reference evidence="10 11" key="1">
    <citation type="submission" date="2019-09" db="EMBL/GenBank/DDBJ databases">
        <title>Genome sequencing of strain KACC 21233.</title>
        <authorList>
            <person name="Heo J."/>
            <person name="Kim S.-J."/>
            <person name="Kim J.-S."/>
            <person name="Hong S.-B."/>
            <person name="Kwon S.-W."/>
        </authorList>
    </citation>
    <scope>NUCLEOTIDE SEQUENCE [LARGE SCALE GENOMIC DNA]</scope>
    <source>
        <strain evidence="10 11">KACC 21233</strain>
        <plasmid evidence="10 11">unnamed1</plasmid>
    </source>
</reference>
<accession>A0A5C1YRV6</accession>
<dbReference type="AlphaFoldDB" id="A0A5C1YRV6"/>
<feature type="binding site" evidence="8">
    <location>
        <position position="5"/>
    </location>
    <ligand>
        <name>Mg(2+)</name>
        <dbReference type="ChEBI" id="CHEBI:18420"/>
    </ligand>
</feature>
<evidence type="ECO:0000256" key="2">
    <source>
        <dbReference type="ARBA" id="ARBA00022649"/>
    </source>
</evidence>